<gene>
    <name evidence="2" type="ORF">SCRDD08_01932</name>
</gene>
<protein>
    <submittedName>
        <fullName evidence="2">Uncharacterized protein</fullName>
    </submittedName>
</protein>
<accession>A0A139MXP9</accession>
<dbReference type="EMBL" id="LQRD01000071">
    <property type="protein sequence ID" value="KXT68530.1"/>
    <property type="molecule type" value="Genomic_DNA"/>
</dbReference>
<comment type="caution">
    <text evidence="2">The sequence shown here is derived from an EMBL/GenBank/DDBJ whole genome shotgun (WGS) entry which is preliminary data.</text>
</comment>
<dbReference type="Proteomes" id="UP000070377">
    <property type="component" value="Unassembled WGS sequence"/>
</dbReference>
<evidence type="ECO:0000256" key="1">
    <source>
        <dbReference type="SAM" id="MobiDB-lite"/>
    </source>
</evidence>
<dbReference type="AlphaFoldDB" id="A0A139MXP9"/>
<sequence length="65" mass="7405">MSLHTAFNKTIVNRNHENSYNCHNRNNNKKHGHNKDTPYDLIAPIITKKAQPVFLDMSSSKIGLS</sequence>
<name>A0A139MXP9_STRCR</name>
<feature type="region of interest" description="Disordered" evidence="1">
    <location>
        <begin position="16"/>
        <end position="36"/>
    </location>
</feature>
<evidence type="ECO:0000313" key="2">
    <source>
        <dbReference type="EMBL" id="KXT68530.1"/>
    </source>
</evidence>
<proteinExistence type="predicted"/>
<reference evidence="2 3" key="1">
    <citation type="submission" date="2016-01" db="EMBL/GenBank/DDBJ databases">
        <title>Highly variable Streptococcus oralis are common among viridans streptococci isolated from primates.</title>
        <authorList>
            <person name="Denapaite D."/>
            <person name="Rieger M."/>
            <person name="Koendgen S."/>
            <person name="Brueckner R."/>
            <person name="Ochigava I."/>
            <person name="Kappeler P."/>
            <person name="Maetz-Rensing K."/>
            <person name="Leendertz F."/>
            <person name="Hakenbeck R."/>
        </authorList>
    </citation>
    <scope>NUCLEOTIDE SEQUENCE [LARGE SCALE GENOMIC DNA]</scope>
    <source>
        <strain evidence="2 3">DD08</strain>
    </source>
</reference>
<evidence type="ECO:0000313" key="3">
    <source>
        <dbReference type="Proteomes" id="UP000070377"/>
    </source>
</evidence>
<organism evidence="2 3">
    <name type="scientific">Streptococcus cristatus</name>
    <dbReference type="NCBI Taxonomy" id="45634"/>
    <lineage>
        <taxon>Bacteria</taxon>
        <taxon>Bacillati</taxon>
        <taxon>Bacillota</taxon>
        <taxon>Bacilli</taxon>
        <taxon>Lactobacillales</taxon>
        <taxon>Streptococcaceae</taxon>
        <taxon>Streptococcus</taxon>
    </lineage>
</organism>